<accession>A0ABD2I693</accession>
<dbReference type="AlphaFoldDB" id="A0ABD2I693"/>
<reference evidence="2 3" key="1">
    <citation type="submission" date="2024-10" db="EMBL/GenBank/DDBJ databases">
        <authorList>
            <person name="Kim D."/>
        </authorList>
    </citation>
    <scope>NUCLEOTIDE SEQUENCE [LARGE SCALE GENOMIC DNA]</scope>
    <source>
        <strain evidence="2">Taebaek</strain>
    </source>
</reference>
<dbReference type="Proteomes" id="UP001620645">
    <property type="component" value="Unassembled WGS sequence"/>
</dbReference>
<feature type="domain" description="MATH" evidence="1">
    <location>
        <begin position="49"/>
        <end position="181"/>
    </location>
</feature>
<comment type="caution">
    <text evidence="2">The sequence shown here is derived from an EMBL/GenBank/DDBJ whole genome shotgun (WGS) entry which is preliminary data.</text>
</comment>
<dbReference type="EMBL" id="JBICCN010000389">
    <property type="protein sequence ID" value="KAL3071693.1"/>
    <property type="molecule type" value="Genomic_DNA"/>
</dbReference>
<dbReference type="InterPro" id="IPR008974">
    <property type="entry name" value="TRAF-like"/>
</dbReference>
<dbReference type="Gene3D" id="2.60.210.10">
    <property type="entry name" value="Apoptosis, Tumor Necrosis Factor Receptor Associated Protein 2, Chain A"/>
    <property type="match status" value="1"/>
</dbReference>
<evidence type="ECO:0000313" key="3">
    <source>
        <dbReference type="Proteomes" id="UP001620645"/>
    </source>
</evidence>
<proteinExistence type="predicted"/>
<evidence type="ECO:0000259" key="1">
    <source>
        <dbReference type="PROSITE" id="PS50144"/>
    </source>
</evidence>
<dbReference type="PROSITE" id="PS50144">
    <property type="entry name" value="MATH"/>
    <property type="match status" value="1"/>
</dbReference>
<dbReference type="Pfam" id="PF22486">
    <property type="entry name" value="MATH_2"/>
    <property type="match status" value="1"/>
</dbReference>
<organism evidence="2 3">
    <name type="scientific">Heterodera schachtii</name>
    <name type="common">Sugarbeet cyst nematode worm</name>
    <name type="synonym">Tylenchus schachtii</name>
    <dbReference type="NCBI Taxonomy" id="97005"/>
    <lineage>
        <taxon>Eukaryota</taxon>
        <taxon>Metazoa</taxon>
        <taxon>Ecdysozoa</taxon>
        <taxon>Nematoda</taxon>
        <taxon>Chromadorea</taxon>
        <taxon>Rhabditida</taxon>
        <taxon>Tylenchina</taxon>
        <taxon>Tylenchomorpha</taxon>
        <taxon>Tylenchoidea</taxon>
        <taxon>Heteroderidae</taxon>
        <taxon>Heteroderinae</taxon>
        <taxon>Heterodera</taxon>
    </lineage>
</organism>
<evidence type="ECO:0000313" key="2">
    <source>
        <dbReference type="EMBL" id="KAL3071693.1"/>
    </source>
</evidence>
<dbReference type="SUPFAM" id="SSF49599">
    <property type="entry name" value="TRAF domain-like"/>
    <property type="match status" value="1"/>
</dbReference>
<gene>
    <name evidence="2" type="ORF">niasHS_016368</name>
</gene>
<name>A0ABD2I693_HETSC</name>
<dbReference type="InterPro" id="IPR002083">
    <property type="entry name" value="MATH/TRAF_dom"/>
</dbReference>
<dbReference type="SMART" id="SM00061">
    <property type="entry name" value="MATH"/>
    <property type="match status" value="1"/>
</dbReference>
<protein>
    <recommendedName>
        <fullName evidence="1">MATH domain-containing protein</fullName>
    </recommendedName>
</protein>
<keyword evidence="3" id="KW-1185">Reference proteome</keyword>
<sequence>MEISPKNWRQMLGPALFKIRFPIIQKLMLQLIVSFGVLTSDELIRQIYGKTYVEKFSEFARQKELSRKYSDAIYIDGFQWKIFTQIQSKSGTKYMGFFIQCNADDYGSDWNCTCSATIYVVPLNEENTHYNRSSKTFDQSFCFKNGQNWGFDEFMAIEKLMHPGRGWYNKTEDTVTLSALLTTVGLDYGL</sequence>